<dbReference type="Proteomes" id="UP000189728">
    <property type="component" value="Unassembled WGS sequence"/>
</dbReference>
<accession>A0AAX0L9Y7</accession>
<gene>
    <name evidence="4" type="ORF">BFG04_03725</name>
</gene>
<proteinExistence type="predicted"/>
<evidence type="ECO:0000259" key="3">
    <source>
        <dbReference type="Pfam" id="PF01555"/>
    </source>
</evidence>
<dbReference type="InterPro" id="IPR029063">
    <property type="entry name" value="SAM-dependent_MTases_sf"/>
</dbReference>
<keyword evidence="2" id="KW-0808">Transferase</keyword>
<organism evidence="4 5">
    <name type="scientific">Campylobacter pinnipediorum subsp. pinnipediorum</name>
    <dbReference type="NCBI Taxonomy" id="1660067"/>
    <lineage>
        <taxon>Bacteria</taxon>
        <taxon>Pseudomonadati</taxon>
        <taxon>Campylobacterota</taxon>
        <taxon>Epsilonproteobacteria</taxon>
        <taxon>Campylobacterales</taxon>
        <taxon>Campylobacteraceae</taxon>
        <taxon>Campylobacter</taxon>
    </lineage>
</organism>
<dbReference type="GO" id="GO:0032259">
    <property type="term" value="P:methylation"/>
    <property type="evidence" value="ECO:0007669"/>
    <property type="project" value="UniProtKB-KW"/>
</dbReference>
<dbReference type="GO" id="GO:0008170">
    <property type="term" value="F:N-methyltransferase activity"/>
    <property type="evidence" value="ECO:0007669"/>
    <property type="project" value="InterPro"/>
</dbReference>
<evidence type="ECO:0000256" key="2">
    <source>
        <dbReference type="ARBA" id="ARBA00022679"/>
    </source>
</evidence>
<evidence type="ECO:0000256" key="1">
    <source>
        <dbReference type="ARBA" id="ARBA00022603"/>
    </source>
</evidence>
<dbReference type="RefSeq" id="WP_078415510.1">
    <property type="nucleotide sequence ID" value="NZ_MCRK01000036.1"/>
</dbReference>
<reference evidence="4 5" key="1">
    <citation type="submission" date="2016-08" db="EMBL/GenBank/DDBJ databases">
        <title>Campylobacter species from sea mammals.</title>
        <authorList>
            <person name="Gilbert M.J."/>
            <person name="Byrne B.A."/>
            <person name="Zomer A.L."/>
            <person name="Wagenaar J.A."/>
        </authorList>
    </citation>
    <scope>NUCLEOTIDE SEQUENCE [LARGE SCALE GENOMIC DNA]</scope>
    <source>
        <strain evidence="4 5">1105248</strain>
    </source>
</reference>
<dbReference type="Gene3D" id="3.40.50.150">
    <property type="entry name" value="Vaccinia Virus protein VP39"/>
    <property type="match status" value="1"/>
</dbReference>
<dbReference type="SUPFAM" id="SSF53335">
    <property type="entry name" value="S-adenosyl-L-methionine-dependent methyltransferases"/>
    <property type="match status" value="1"/>
</dbReference>
<feature type="domain" description="DNA methylase N-4/N-6" evidence="3">
    <location>
        <begin position="46"/>
        <end position="291"/>
    </location>
</feature>
<evidence type="ECO:0000313" key="4">
    <source>
        <dbReference type="EMBL" id="OPA77214.1"/>
    </source>
</evidence>
<keyword evidence="1 4" id="KW-0489">Methyltransferase</keyword>
<protein>
    <submittedName>
        <fullName evidence="4">DNA methylase</fullName>
    </submittedName>
</protein>
<dbReference type="AlphaFoldDB" id="A0AAX0L9Y7"/>
<evidence type="ECO:0000313" key="5">
    <source>
        <dbReference type="Proteomes" id="UP000189728"/>
    </source>
</evidence>
<dbReference type="EMBL" id="MCRK01000036">
    <property type="protein sequence ID" value="OPA77214.1"/>
    <property type="molecule type" value="Genomic_DNA"/>
</dbReference>
<comment type="caution">
    <text evidence="4">The sequence shown here is derived from an EMBL/GenBank/DDBJ whole genome shotgun (WGS) entry which is preliminary data.</text>
</comment>
<dbReference type="GO" id="GO:0003677">
    <property type="term" value="F:DNA binding"/>
    <property type="evidence" value="ECO:0007669"/>
    <property type="project" value="InterPro"/>
</dbReference>
<sequence length="308" mass="35135">MDVIDQVVTDEYAIYNGDSCEVIKSFDDESIDYTPFDSLYTYSNSDRDMGNSDKGEFIKHFEFLAKDLFRVLKSGRLMSFHCMNLPTSKVKDGFIGIRDFRGELIRLFQEVGFIFHSEVCIWKDPVIAQQRTKALGLLHKQLVKDSAMSRQGIPDYLVTMRKPGENKKPISGGFEYYSGDGEPITAEFNEEKGSLNRGSIEVWQRYASPVWMDIRQSNTLALKGSKDDEDEKHICPLQLDVIERALQLWTNEGDIVLTPFLGIGSEVYQSLKMKLRGVGVELKSSYFKVAAKNCKLAINQRQQKSLFD</sequence>
<name>A0AAX0L9Y7_9BACT</name>
<dbReference type="InterPro" id="IPR002941">
    <property type="entry name" value="DNA_methylase_N4/N6"/>
</dbReference>
<dbReference type="Pfam" id="PF01555">
    <property type="entry name" value="N6_N4_Mtase"/>
    <property type="match status" value="1"/>
</dbReference>